<name>A0AA43QN26_9LECA</name>
<evidence type="ECO:0000313" key="3">
    <source>
        <dbReference type="Proteomes" id="UP001161017"/>
    </source>
</evidence>
<sequence length="481" mass="55523">MPDDERLPLKFFKANILQTNFFYGATASTLLKGRQPFERELNLLCTFDQDHKSHPGNDFVVVDFDAYNSSRVYRLGESAVGPEPLVDVQEAQDAPWTRILYSPLSDKESNVESKQGHRSKFWTILILSPSGFFDERIRSFPVQEIGFGQSQALGHCFGRLSRLGAEMNLIGNGLERISERWASFQGYFDFILDSGDSLMKPSEHDNLLFDDGAFSRSRKYFWAIECLTEFDNCISDNLLQWDLYKAARVPITIDSLTRLDSVQFAFVERQYAMLQIQRDSFRQKLSAIKALRDALFNASAVIESRASTRLGENVKLLTFVSIFFLPLAFTTSLWSVNDKFSMSVLIYVIIIVAISTYLVMFNINSLAQGFSKVYDIKKRTIVRAMKSDSRDVWKARGHRFEVFRPKHENPEPSEWYIPLYMVLRPSVLLRLVRTSMRRNAAVSHGDVNDHHSGRSWFKRFLRNSRRPPDEEVKRSDEGWVM</sequence>
<dbReference type="GO" id="GO:0016020">
    <property type="term" value="C:membrane"/>
    <property type="evidence" value="ECO:0007669"/>
    <property type="project" value="InterPro"/>
</dbReference>
<dbReference type="Pfam" id="PF01544">
    <property type="entry name" value="CorA"/>
    <property type="match status" value="1"/>
</dbReference>
<evidence type="ECO:0000256" key="1">
    <source>
        <dbReference type="SAM" id="Phobius"/>
    </source>
</evidence>
<keyword evidence="3" id="KW-1185">Reference proteome</keyword>
<reference evidence="2" key="1">
    <citation type="journal article" date="2023" name="Genome Biol. Evol.">
        <title>First Whole Genome Sequence and Flow Cytometry Genome Size Data for the Lichen-Forming Fungus Ramalina farinacea (Ascomycota).</title>
        <authorList>
            <person name="Llewellyn T."/>
            <person name="Mian S."/>
            <person name="Hill R."/>
            <person name="Leitch I.J."/>
            <person name="Gaya E."/>
        </authorList>
    </citation>
    <scope>NUCLEOTIDE SEQUENCE</scope>
    <source>
        <strain evidence="2">LIQ254RAFAR</strain>
    </source>
</reference>
<keyword evidence="1" id="KW-0472">Membrane</keyword>
<dbReference type="Proteomes" id="UP001161017">
    <property type="component" value="Unassembled WGS sequence"/>
</dbReference>
<dbReference type="EMBL" id="JAPUFD010000006">
    <property type="protein sequence ID" value="MDI1487733.1"/>
    <property type="molecule type" value="Genomic_DNA"/>
</dbReference>
<feature type="transmembrane region" description="Helical" evidence="1">
    <location>
        <begin position="316"/>
        <end position="337"/>
    </location>
</feature>
<proteinExistence type="predicted"/>
<dbReference type="AlphaFoldDB" id="A0AA43QN26"/>
<protein>
    <submittedName>
        <fullName evidence="2">Uncharacterized protein</fullName>
    </submittedName>
</protein>
<evidence type="ECO:0000313" key="2">
    <source>
        <dbReference type="EMBL" id="MDI1487733.1"/>
    </source>
</evidence>
<comment type="caution">
    <text evidence="2">The sequence shown here is derived from an EMBL/GenBank/DDBJ whole genome shotgun (WGS) entry which is preliminary data.</text>
</comment>
<keyword evidence="1" id="KW-0812">Transmembrane</keyword>
<feature type="transmembrane region" description="Helical" evidence="1">
    <location>
        <begin position="344"/>
        <end position="363"/>
    </location>
</feature>
<organism evidence="2 3">
    <name type="scientific">Ramalina farinacea</name>
    <dbReference type="NCBI Taxonomy" id="258253"/>
    <lineage>
        <taxon>Eukaryota</taxon>
        <taxon>Fungi</taxon>
        <taxon>Dikarya</taxon>
        <taxon>Ascomycota</taxon>
        <taxon>Pezizomycotina</taxon>
        <taxon>Lecanoromycetes</taxon>
        <taxon>OSLEUM clade</taxon>
        <taxon>Lecanoromycetidae</taxon>
        <taxon>Lecanorales</taxon>
        <taxon>Lecanorineae</taxon>
        <taxon>Ramalinaceae</taxon>
        <taxon>Ramalina</taxon>
    </lineage>
</organism>
<accession>A0AA43QN26</accession>
<gene>
    <name evidence="2" type="ORF">OHK93_007005</name>
</gene>
<dbReference type="InterPro" id="IPR002523">
    <property type="entry name" value="MgTranspt_CorA/ZnTranspt_ZntB"/>
</dbReference>
<dbReference type="GO" id="GO:0046873">
    <property type="term" value="F:metal ion transmembrane transporter activity"/>
    <property type="evidence" value="ECO:0007669"/>
    <property type="project" value="InterPro"/>
</dbReference>
<keyword evidence="1" id="KW-1133">Transmembrane helix</keyword>